<name>A0AAP0KS19_9MAGN</name>
<proteinExistence type="predicted"/>
<evidence type="ECO:0000313" key="1">
    <source>
        <dbReference type="EMBL" id="KAK9157591.1"/>
    </source>
</evidence>
<dbReference type="EMBL" id="JBBNAG010000002">
    <property type="protein sequence ID" value="KAK9157591.1"/>
    <property type="molecule type" value="Genomic_DNA"/>
</dbReference>
<gene>
    <name evidence="1" type="ORF">Scep_004165</name>
</gene>
<sequence length="117" mass="13841">MRDETLDNRRDLAADLKLPIWVYQNCCHRLCIVGVDSYADDYVSQPFTGMDEDDENKDEFTYIYHPLFEENVNIPFLQLQFLTGTYNQADSYVSQPFTGMDEDDENKDEFTYIYHPL</sequence>
<comment type="caution">
    <text evidence="1">The sequence shown here is derived from an EMBL/GenBank/DDBJ whole genome shotgun (WGS) entry which is preliminary data.</text>
</comment>
<reference evidence="1 2" key="1">
    <citation type="submission" date="2024-01" db="EMBL/GenBank/DDBJ databases">
        <title>Genome assemblies of Stephania.</title>
        <authorList>
            <person name="Yang L."/>
        </authorList>
    </citation>
    <scope>NUCLEOTIDE SEQUENCE [LARGE SCALE GENOMIC DNA]</scope>
    <source>
        <strain evidence="1">JXDWG</strain>
        <tissue evidence="1">Leaf</tissue>
    </source>
</reference>
<accession>A0AAP0KS19</accession>
<evidence type="ECO:0000313" key="2">
    <source>
        <dbReference type="Proteomes" id="UP001419268"/>
    </source>
</evidence>
<protein>
    <submittedName>
        <fullName evidence="1">Uncharacterized protein</fullName>
    </submittedName>
</protein>
<organism evidence="1 2">
    <name type="scientific">Stephania cephalantha</name>
    <dbReference type="NCBI Taxonomy" id="152367"/>
    <lineage>
        <taxon>Eukaryota</taxon>
        <taxon>Viridiplantae</taxon>
        <taxon>Streptophyta</taxon>
        <taxon>Embryophyta</taxon>
        <taxon>Tracheophyta</taxon>
        <taxon>Spermatophyta</taxon>
        <taxon>Magnoliopsida</taxon>
        <taxon>Ranunculales</taxon>
        <taxon>Menispermaceae</taxon>
        <taxon>Menispermoideae</taxon>
        <taxon>Cissampelideae</taxon>
        <taxon>Stephania</taxon>
    </lineage>
</organism>
<dbReference type="Proteomes" id="UP001419268">
    <property type="component" value="Unassembled WGS sequence"/>
</dbReference>
<dbReference type="AlphaFoldDB" id="A0AAP0KS19"/>
<keyword evidence="2" id="KW-1185">Reference proteome</keyword>